<keyword evidence="1" id="KW-0479">Metal-binding</keyword>
<dbReference type="Gene3D" id="3.40.630.10">
    <property type="entry name" value="Zn peptidases"/>
    <property type="match status" value="1"/>
</dbReference>
<dbReference type="InterPro" id="IPR002933">
    <property type="entry name" value="Peptidase_M20"/>
</dbReference>
<keyword evidence="4" id="KW-1185">Reference proteome</keyword>
<name>A0A8J2VDL9_9BACL</name>
<dbReference type="PANTHER" id="PTHR11014:SF63">
    <property type="entry name" value="METALLOPEPTIDASE, PUTATIVE (AFU_ORTHOLOGUE AFUA_6G09600)-RELATED"/>
    <property type="match status" value="1"/>
</dbReference>
<feature type="binding site" evidence="1">
    <location>
        <position position="179"/>
    </location>
    <ligand>
        <name>Mn(2+)</name>
        <dbReference type="ChEBI" id="CHEBI:29035"/>
        <label>2</label>
    </ligand>
</feature>
<gene>
    <name evidence="3" type="ORF">GCM10011571_13900</name>
</gene>
<feature type="domain" description="Peptidase M20 dimerisation" evidence="2">
    <location>
        <begin position="199"/>
        <end position="292"/>
    </location>
</feature>
<dbReference type="NCBIfam" id="TIGR01891">
    <property type="entry name" value="amidohydrolases"/>
    <property type="match status" value="1"/>
</dbReference>
<dbReference type="GO" id="GO:0016787">
    <property type="term" value="F:hydrolase activity"/>
    <property type="evidence" value="ECO:0007669"/>
    <property type="project" value="InterPro"/>
</dbReference>
<dbReference type="Pfam" id="PF07687">
    <property type="entry name" value="M20_dimer"/>
    <property type="match status" value="1"/>
</dbReference>
<dbReference type="PANTHER" id="PTHR11014">
    <property type="entry name" value="PEPTIDASE M20 FAMILY MEMBER"/>
    <property type="match status" value="1"/>
</dbReference>
<dbReference type="InterPro" id="IPR036264">
    <property type="entry name" value="Bact_exopeptidase_dim_dom"/>
</dbReference>
<dbReference type="RefSeq" id="WP_229751863.1">
    <property type="nucleotide sequence ID" value="NZ_BMHQ01000004.1"/>
</dbReference>
<dbReference type="EMBL" id="BMHQ01000004">
    <property type="protein sequence ID" value="GGE13674.1"/>
    <property type="molecule type" value="Genomic_DNA"/>
</dbReference>
<dbReference type="SUPFAM" id="SSF55031">
    <property type="entry name" value="Bacterial exopeptidase dimerisation domain"/>
    <property type="match status" value="1"/>
</dbReference>
<protein>
    <submittedName>
        <fullName evidence="3">Amidohydrolase</fullName>
    </submittedName>
</protein>
<evidence type="ECO:0000256" key="1">
    <source>
        <dbReference type="PIRSR" id="PIRSR005962-1"/>
    </source>
</evidence>
<dbReference type="Proteomes" id="UP000625210">
    <property type="component" value="Unassembled WGS sequence"/>
</dbReference>
<evidence type="ECO:0000313" key="4">
    <source>
        <dbReference type="Proteomes" id="UP000625210"/>
    </source>
</evidence>
<feature type="binding site" evidence="1">
    <location>
        <position position="150"/>
    </location>
    <ligand>
        <name>Mn(2+)</name>
        <dbReference type="ChEBI" id="CHEBI:29035"/>
        <label>2</label>
    </ligand>
</feature>
<dbReference type="SUPFAM" id="SSF53187">
    <property type="entry name" value="Zn-dependent exopeptidases"/>
    <property type="match status" value="1"/>
</dbReference>
<dbReference type="Pfam" id="PF01546">
    <property type="entry name" value="Peptidase_M20"/>
    <property type="match status" value="1"/>
</dbReference>
<comment type="caution">
    <text evidence="3">The sequence shown here is derived from an EMBL/GenBank/DDBJ whole genome shotgun (WGS) entry which is preliminary data.</text>
</comment>
<sequence>MNEVIVVAAKKQVMAAKAEALHLQLIAWRRHLHAYPELSFREFETAKFVAEELRRIPGMQVETGVGVTGVVGTLSRGTGPVIAIRADMDALPITEASETPYRSRNPGVMHACGHDAHTAILLGTAHLLGEVFAEGAVEGTVKFLFQPAEEYTGPDGMTGAPRMIEDGALDGVDAVMALHMNPELPVGAVRVHEGYTMAGVGTFHGTLYGTGGHGAAPHLGTDPTWMLIPVLEAIHGIVPRRISPLEPAVVSIGQIHAGTASNVIPAEVFIQGTIRSFHPEVRERIFQELERAFGLAVSLGGNYTFQVDRGEPVLHNDPDVNRRIVETIRSLYPECSLHWGPFGMAAEDFSHMTEQVPGAMFFLGCAKKDGVRRELHTPIFDIDEDCLPMGAAIFAETALRFLRFRADGRERI</sequence>
<feature type="binding site" evidence="1">
    <location>
        <position position="376"/>
    </location>
    <ligand>
        <name>Mn(2+)</name>
        <dbReference type="ChEBI" id="CHEBI:29035"/>
        <label>2</label>
    </ligand>
</feature>
<dbReference type="InterPro" id="IPR017439">
    <property type="entry name" value="Amidohydrolase"/>
</dbReference>
<feature type="binding site" evidence="1">
    <location>
        <position position="112"/>
    </location>
    <ligand>
        <name>Mn(2+)</name>
        <dbReference type="ChEBI" id="CHEBI:29035"/>
        <label>2</label>
    </ligand>
</feature>
<dbReference type="Gene3D" id="3.30.70.360">
    <property type="match status" value="1"/>
</dbReference>
<reference evidence="3" key="1">
    <citation type="journal article" date="2014" name="Int. J. Syst. Evol. Microbiol.">
        <title>Complete genome sequence of Corynebacterium casei LMG S-19264T (=DSM 44701T), isolated from a smear-ripened cheese.</title>
        <authorList>
            <consortium name="US DOE Joint Genome Institute (JGI-PGF)"/>
            <person name="Walter F."/>
            <person name="Albersmeier A."/>
            <person name="Kalinowski J."/>
            <person name="Ruckert C."/>
        </authorList>
    </citation>
    <scope>NUCLEOTIDE SEQUENCE</scope>
    <source>
        <strain evidence="3">CGMCC 1.15179</strain>
    </source>
</reference>
<dbReference type="GO" id="GO:0046872">
    <property type="term" value="F:metal ion binding"/>
    <property type="evidence" value="ECO:0007669"/>
    <property type="project" value="UniProtKB-KW"/>
</dbReference>
<evidence type="ECO:0000259" key="2">
    <source>
        <dbReference type="Pfam" id="PF07687"/>
    </source>
</evidence>
<dbReference type="InterPro" id="IPR011650">
    <property type="entry name" value="Peptidase_M20_dimer"/>
</dbReference>
<organism evidence="3 4">
    <name type="scientific">Marinithermofilum abyssi</name>
    <dbReference type="NCBI Taxonomy" id="1571185"/>
    <lineage>
        <taxon>Bacteria</taxon>
        <taxon>Bacillati</taxon>
        <taxon>Bacillota</taxon>
        <taxon>Bacilli</taxon>
        <taxon>Bacillales</taxon>
        <taxon>Thermoactinomycetaceae</taxon>
        <taxon>Marinithermofilum</taxon>
    </lineage>
</organism>
<dbReference type="AlphaFoldDB" id="A0A8J2VDL9"/>
<accession>A0A8J2VDL9</accession>
<proteinExistence type="predicted"/>
<comment type="cofactor">
    <cofactor evidence="1">
        <name>Mn(2+)</name>
        <dbReference type="ChEBI" id="CHEBI:29035"/>
    </cofactor>
    <text evidence="1">The Mn(2+) ion enhances activity.</text>
</comment>
<feature type="binding site" evidence="1">
    <location>
        <position position="114"/>
    </location>
    <ligand>
        <name>Mn(2+)</name>
        <dbReference type="ChEBI" id="CHEBI:29035"/>
        <label>2</label>
    </ligand>
</feature>
<dbReference type="PIRSF" id="PIRSF005962">
    <property type="entry name" value="Pept_M20D_amidohydro"/>
    <property type="match status" value="1"/>
</dbReference>
<evidence type="ECO:0000313" key="3">
    <source>
        <dbReference type="EMBL" id="GGE13674.1"/>
    </source>
</evidence>
<dbReference type="CDD" id="cd03886">
    <property type="entry name" value="M20_Acy1"/>
    <property type="match status" value="1"/>
</dbReference>
<reference evidence="3" key="2">
    <citation type="submission" date="2020-09" db="EMBL/GenBank/DDBJ databases">
        <authorList>
            <person name="Sun Q."/>
            <person name="Zhou Y."/>
        </authorList>
    </citation>
    <scope>NUCLEOTIDE SEQUENCE</scope>
    <source>
        <strain evidence="3">CGMCC 1.15179</strain>
    </source>
</reference>
<keyword evidence="1" id="KW-0464">Manganese</keyword>